<feature type="active site" description="Nucleophile" evidence="6">
    <location>
        <position position="458"/>
    </location>
</feature>
<dbReference type="AlphaFoldDB" id="A0A4R9BLP6"/>
<feature type="binding site" evidence="7">
    <location>
        <position position="502"/>
    </location>
    <ligand>
        <name>substrate</name>
    </ligand>
</feature>
<dbReference type="PANTHER" id="PTHR43053">
    <property type="entry name" value="GLYCOSIDASE FAMILY 31"/>
    <property type="match status" value="1"/>
</dbReference>
<organism evidence="9 10">
    <name type="scientific">Cryobacterium lactosi</name>
    <dbReference type="NCBI Taxonomy" id="1259202"/>
    <lineage>
        <taxon>Bacteria</taxon>
        <taxon>Bacillati</taxon>
        <taxon>Actinomycetota</taxon>
        <taxon>Actinomycetes</taxon>
        <taxon>Micrococcales</taxon>
        <taxon>Microbacteriaceae</taxon>
        <taxon>Cryobacterium</taxon>
    </lineage>
</organism>
<evidence type="ECO:0000313" key="10">
    <source>
        <dbReference type="Proteomes" id="UP000298468"/>
    </source>
</evidence>
<feature type="domain" description="Glycosyl hydrolase family 36 N-terminal" evidence="8">
    <location>
        <begin position="26"/>
        <end position="269"/>
    </location>
</feature>
<comment type="caution">
    <text evidence="9">The sequence shown here is derived from an EMBL/GenBank/DDBJ whole genome shotgun (WGS) entry which is preliminary data.</text>
</comment>
<feature type="binding site" evidence="7">
    <location>
        <position position="524"/>
    </location>
    <ligand>
        <name>substrate</name>
    </ligand>
</feature>
<evidence type="ECO:0000256" key="5">
    <source>
        <dbReference type="PIRNR" id="PIRNR005536"/>
    </source>
</evidence>
<evidence type="ECO:0000256" key="1">
    <source>
        <dbReference type="ARBA" id="ARBA00001255"/>
    </source>
</evidence>
<name>A0A4R9BLP6_9MICO</name>
<dbReference type="InterPro" id="IPR031704">
    <property type="entry name" value="Glyco_hydro_36_N"/>
</dbReference>
<dbReference type="PANTHER" id="PTHR43053:SF3">
    <property type="entry name" value="ALPHA-GALACTOSIDASE C-RELATED"/>
    <property type="match status" value="1"/>
</dbReference>
<evidence type="ECO:0000256" key="4">
    <source>
        <dbReference type="ARBA" id="ARBA00023295"/>
    </source>
</evidence>
<feature type="active site" description="Proton donor" evidence="6">
    <location>
        <position position="524"/>
    </location>
</feature>
<dbReference type="CDD" id="cd14791">
    <property type="entry name" value="GH36"/>
    <property type="match status" value="1"/>
</dbReference>
<dbReference type="GO" id="GO:0016052">
    <property type="term" value="P:carbohydrate catabolic process"/>
    <property type="evidence" value="ECO:0007669"/>
    <property type="project" value="InterPro"/>
</dbReference>
<evidence type="ECO:0000256" key="7">
    <source>
        <dbReference type="PIRSR" id="PIRSR005536-2"/>
    </source>
</evidence>
<dbReference type="Pfam" id="PF16875">
    <property type="entry name" value="Glyco_hydro_36N"/>
    <property type="match status" value="1"/>
</dbReference>
<dbReference type="EMBL" id="SOHM01000031">
    <property type="protein sequence ID" value="TFD87059.1"/>
    <property type="molecule type" value="Genomic_DNA"/>
</dbReference>
<dbReference type="InterPro" id="IPR050985">
    <property type="entry name" value="Alpha-glycosidase_related"/>
</dbReference>
<accession>A0A4R9BLP6</accession>
<dbReference type="Gene3D" id="2.70.98.60">
    <property type="entry name" value="alpha-galactosidase from lactobacil brevis"/>
    <property type="match status" value="1"/>
</dbReference>
<dbReference type="InterPro" id="IPR002252">
    <property type="entry name" value="Glyco_hydro_36"/>
</dbReference>
<evidence type="ECO:0000259" key="8">
    <source>
        <dbReference type="Pfam" id="PF16875"/>
    </source>
</evidence>
<dbReference type="PIRSF" id="PIRSF005536">
    <property type="entry name" value="Agal"/>
    <property type="match status" value="1"/>
</dbReference>
<dbReference type="FunFam" id="3.20.20.70:FF:000118">
    <property type="entry name" value="Alpha-galactosidase"/>
    <property type="match status" value="1"/>
</dbReference>
<evidence type="ECO:0000256" key="3">
    <source>
        <dbReference type="ARBA" id="ARBA00022801"/>
    </source>
</evidence>
<dbReference type="InterPro" id="IPR038417">
    <property type="entry name" value="Alpga-gal_N_sf"/>
</dbReference>
<feature type="binding site" evidence="7">
    <location>
        <begin position="456"/>
        <end position="460"/>
    </location>
    <ligand>
        <name>substrate</name>
    </ligand>
</feature>
<evidence type="ECO:0000313" key="9">
    <source>
        <dbReference type="EMBL" id="TFD87059.1"/>
    </source>
</evidence>
<reference evidence="9 10" key="1">
    <citation type="submission" date="2019-03" db="EMBL/GenBank/DDBJ databases">
        <title>Genomics of glacier-inhabiting Cryobacterium strains.</title>
        <authorList>
            <person name="Liu Q."/>
            <person name="Xin Y.-H."/>
        </authorList>
    </citation>
    <scope>NUCLEOTIDE SEQUENCE [LARGE SCALE GENOMIC DNA]</scope>
    <source>
        <strain evidence="9 10">Sr59</strain>
    </source>
</reference>
<dbReference type="InterPro" id="IPR017853">
    <property type="entry name" value="GH"/>
</dbReference>
<dbReference type="OrthoDB" id="9758822at2"/>
<keyword evidence="3 5" id="KW-0378">Hydrolase</keyword>
<dbReference type="Proteomes" id="UP000298468">
    <property type="component" value="Unassembled WGS sequence"/>
</dbReference>
<dbReference type="PRINTS" id="PR00743">
    <property type="entry name" value="GLHYDRLASE36"/>
</dbReference>
<gene>
    <name evidence="9" type="ORF">E3T61_14465</name>
</gene>
<dbReference type="SUPFAM" id="SSF51445">
    <property type="entry name" value="(Trans)glycosidases"/>
    <property type="match status" value="1"/>
</dbReference>
<dbReference type="RefSeq" id="WP_134641540.1">
    <property type="nucleotide sequence ID" value="NZ_SOHM01000031.1"/>
</dbReference>
<sequence>MEFPRVIHLFTEEVSVLLTQINAAPPVIVHWGPRIQASDRDLSEYAGTSVRTGIDGLSDLPYEPGILPEHSYGWGGLPGIRAHRAGAAWSPRLTVTSVTVNGETLAEGAVAQRESGLVSIDAHDESAAIGASIEIDLSYSGLLRTRVSVRNDGEGPEHLDVIGVDPALRMPTDAREILDFSGRWGTEKIPQRHPVVVGTHARESRRGRTGLDATTLIAIGSPGFDAGSGRVWLCHVGIGGNHEHAVERSDGYLAFRGGELLLPGEVRLAGGERYRSPWVYGSFGIGLDAASARYHGFVRERSRSSRRPRPVTLNVWEAVYFDQDFTTLAELATRAAALGVERYVLDDGWFLGRTDDTAGLGDWIPDPTAWPHGLAPLAEHVRGLGMEFGLWVEPEMINEDSDLARAHPEWILRARAGLPPRFRNQQVLNLADPEAFAHILAVLDGLVTDLDVAYLKWDHNRDLIDAGHPATGAPAVHEQTLAVYELIDQLRLRHPELEIESCASGGGRVDLGILERTDRVHTSDNHDPLDRSRMLRWTGLLVPPEMLGSHVASPVSSVTGRTSDLHTRCAIAFLGHFGIEWDIRELSDEDAVVLARWISAYQLHRELISTGRVVADGDFDPDAPALRGVVAPDGSEAIYTIVTPELSADSRCRVRLPGLLAEARYRVESARPGSLGPWWLSPSWLDASAALDSPAEAPSYSGSLLVEAGLDLLTFHPDRVLVLRLVRIDA</sequence>
<dbReference type="Pfam" id="PF02065">
    <property type="entry name" value="Melibiase"/>
    <property type="match status" value="1"/>
</dbReference>
<feature type="binding site" evidence="7">
    <location>
        <position position="423"/>
    </location>
    <ligand>
        <name>substrate</name>
    </ligand>
</feature>
<keyword evidence="10" id="KW-1185">Reference proteome</keyword>
<feature type="binding site" evidence="7">
    <location>
        <position position="184"/>
    </location>
    <ligand>
        <name>substrate</name>
    </ligand>
</feature>
<evidence type="ECO:0000256" key="6">
    <source>
        <dbReference type="PIRSR" id="PIRSR005536-1"/>
    </source>
</evidence>
<dbReference type="EC" id="3.2.1.22" evidence="2 5"/>
<comment type="catalytic activity">
    <reaction evidence="1 5">
        <text>Hydrolysis of terminal, non-reducing alpha-D-galactose residues in alpha-D-galactosides, including galactose oligosaccharides, galactomannans and galactolipids.</text>
        <dbReference type="EC" id="3.2.1.22"/>
    </reaction>
</comment>
<comment type="similarity">
    <text evidence="5">Belongs to the glycosyl hydrolase.</text>
</comment>
<protein>
    <recommendedName>
        <fullName evidence="2 5">Alpha-galactosidase</fullName>
        <ecNumber evidence="2 5">3.2.1.22</ecNumber>
    </recommendedName>
</protein>
<dbReference type="GO" id="GO:0004557">
    <property type="term" value="F:alpha-galactosidase activity"/>
    <property type="evidence" value="ECO:0007669"/>
    <property type="project" value="UniProtKB-UniRule"/>
</dbReference>
<proteinExistence type="inferred from homology"/>
<dbReference type="InterPro" id="IPR013785">
    <property type="entry name" value="Aldolase_TIM"/>
</dbReference>
<evidence type="ECO:0000256" key="2">
    <source>
        <dbReference type="ARBA" id="ARBA00012755"/>
    </source>
</evidence>
<keyword evidence="4 5" id="KW-0326">Glycosidase</keyword>
<dbReference type="Gene3D" id="3.20.20.70">
    <property type="entry name" value="Aldolase class I"/>
    <property type="match status" value="1"/>
</dbReference>
<feature type="binding site" evidence="7">
    <location>
        <begin position="346"/>
        <end position="347"/>
    </location>
    <ligand>
        <name>substrate</name>
    </ligand>
</feature>